<dbReference type="EMBL" id="FLAC01000026">
    <property type="protein sequence ID" value="SAQ09217.1"/>
    <property type="molecule type" value="Genomic_DNA"/>
</dbReference>
<dbReference type="Proteomes" id="UP001293169">
    <property type="component" value="Unassembled WGS sequence"/>
</dbReference>
<evidence type="ECO:0000313" key="4">
    <source>
        <dbReference type="Proteomes" id="UP000078124"/>
    </source>
</evidence>
<name>A0A291USE6_RAOPL</name>
<dbReference type="RefSeq" id="WP_032752086.1">
    <property type="nucleotide sequence ID" value="NZ_CAXTYV010000021.1"/>
</dbReference>
<dbReference type="Proteomes" id="UP000078124">
    <property type="component" value="Unassembled WGS sequence"/>
</dbReference>
<dbReference type="EMBL" id="CP023875">
    <property type="protein sequence ID" value="ATM08435.1"/>
    <property type="molecule type" value="Genomic_DNA"/>
</dbReference>
<keyword evidence="5" id="KW-1185">Reference proteome</keyword>
<reference evidence="2 5" key="3">
    <citation type="submission" date="2023-12" db="EMBL/GenBank/DDBJ databases">
        <title>N/s.</title>
        <authorList>
            <person name="Dale J."/>
        </authorList>
    </citation>
    <scope>NUCLEOTIDE SEQUENCE [LARGE SCALE GENOMIC DNA]</scope>
    <source>
        <strain evidence="2 5">2023EL-01226</strain>
    </source>
</reference>
<dbReference type="EMBL" id="JAXUDK010000024">
    <property type="protein sequence ID" value="MDZ7468998.1"/>
    <property type="molecule type" value="Genomic_DNA"/>
</dbReference>
<proteinExistence type="predicted"/>
<keyword evidence="1" id="KW-0614">Plasmid</keyword>
<evidence type="ECO:0000313" key="3">
    <source>
        <dbReference type="EMBL" id="SAQ09217.1"/>
    </source>
</evidence>
<evidence type="ECO:0000313" key="1">
    <source>
        <dbReference type="EMBL" id="ATM08435.1"/>
    </source>
</evidence>
<gene>
    <name evidence="1" type="ORF">CRT62_28190</name>
    <name evidence="3" type="ORF">SAMEA2273876_04865</name>
    <name evidence="2" type="ORF">U5E74_25605</name>
</gene>
<accession>A0A291USE6</accession>
<reference evidence="3 4" key="1">
    <citation type="submission" date="2016-05" db="EMBL/GenBank/DDBJ databases">
        <authorList>
            <consortium name="Pathogen Informatics"/>
        </authorList>
    </citation>
    <scope>NUCLEOTIDE SEQUENCE [LARGE SCALE GENOMIC DNA]</scope>
    <source>
        <strain evidence="3 4">2880STDY5682802</strain>
    </source>
</reference>
<evidence type="ECO:0000313" key="5">
    <source>
        <dbReference type="Proteomes" id="UP001293169"/>
    </source>
</evidence>
<geneLocation type="plasmid" evidence="1">
    <name>unnamed</name>
</geneLocation>
<organism evidence="1">
    <name type="scientific">Raoultella planticola</name>
    <name type="common">Klebsiella planticola</name>
    <dbReference type="NCBI Taxonomy" id="575"/>
    <lineage>
        <taxon>Bacteria</taxon>
        <taxon>Pseudomonadati</taxon>
        <taxon>Pseudomonadota</taxon>
        <taxon>Gammaproteobacteria</taxon>
        <taxon>Enterobacterales</taxon>
        <taxon>Enterobacteriaceae</taxon>
        <taxon>Klebsiella/Raoultella group</taxon>
        <taxon>Raoultella</taxon>
    </lineage>
</organism>
<evidence type="ECO:0000313" key="2">
    <source>
        <dbReference type="EMBL" id="MDZ7468998.1"/>
    </source>
</evidence>
<sequence>MTDVQLQQKLSNSNVATIWIYQSTNNNGVVLYILNYNGHELARKEYNTRSGGWDDTTDPKMWFYPLPNNANDIDVHPIGDFSFFIAMYDF</sequence>
<reference evidence="1" key="2">
    <citation type="submission" date="2017-10" db="EMBL/GenBank/DDBJ databases">
        <title>FDA dAtabase for Regulatory Grade micrObial Sequences (FDA-ARGOS): Supporting development and validation of Infectious Disease Dx tests.</title>
        <authorList>
            <person name="Croxen M."/>
            <person name="Tallon L.J."/>
            <person name="Sadzewicz L."/>
            <person name="Ott S."/>
            <person name="Zhao X."/>
            <person name="Nagaraj S."/>
            <person name="Vavikolanu K."/>
            <person name="Aluvathingal J."/>
            <person name="Nadendla S."/>
            <person name="Geyer C."/>
            <person name="Sichtig H."/>
        </authorList>
    </citation>
    <scope>NUCLEOTIDE SEQUENCE</scope>
    <source>
        <strain evidence="1">FDAARGOS_429</strain>
        <plasmid evidence="1">unnamed</plasmid>
    </source>
</reference>
<dbReference type="AlphaFoldDB" id="A0A291USE6"/>
<protein>
    <submittedName>
        <fullName evidence="1">Uncharacterized protein</fullName>
    </submittedName>
</protein>